<dbReference type="SMART" id="SM00450">
    <property type="entry name" value="RHOD"/>
    <property type="match status" value="1"/>
</dbReference>
<proteinExistence type="predicted"/>
<dbReference type="PANTHER" id="PTHR44086">
    <property type="entry name" value="THIOSULFATE SULFURTRANSFERASE RDL2, MITOCHONDRIAL-RELATED"/>
    <property type="match status" value="1"/>
</dbReference>
<dbReference type="PANTHER" id="PTHR44086:SF10">
    <property type="entry name" value="THIOSULFATE SULFURTRANSFERASE_RHODANESE-LIKE DOMAIN-CONTAINING PROTEIN 3"/>
    <property type="match status" value="1"/>
</dbReference>
<sequence length="191" mass="21176">MATPNYVPVITSEDLKKGLDADALTLIDVRNETEIVADGKVPKSHNVPLPEIFEAFKLPEEEFVAKYGFKRPPPPGDDVVIMCRSGRRALNAIVLLRSLGYTNLILYADSFRGWTSRGYQFLHSGILESTSDYSTAGEEEKVSPVPLIAADQAETMRKKNENTAGNWMWNCNTVGPDGETLDKAVLRRGFL</sequence>
<dbReference type="OrthoDB" id="566238at2759"/>
<feature type="domain" description="Rhodanese" evidence="1">
    <location>
        <begin position="20"/>
        <end position="123"/>
    </location>
</feature>
<gene>
    <name evidence="2" type="ORF">NMOB1V02_LOCUS12157</name>
</gene>
<name>A0A7R9GJC1_9CRUS</name>
<dbReference type="Gene3D" id="3.40.250.10">
    <property type="entry name" value="Rhodanese-like domain"/>
    <property type="match status" value="1"/>
</dbReference>
<dbReference type="InterPro" id="IPR036873">
    <property type="entry name" value="Rhodanese-like_dom_sf"/>
</dbReference>
<keyword evidence="3" id="KW-1185">Reference proteome</keyword>
<evidence type="ECO:0000313" key="3">
    <source>
        <dbReference type="Proteomes" id="UP000678499"/>
    </source>
</evidence>
<dbReference type="AlphaFoldDB" id="A0A7R9GJC1"/>
<dbReference type="Pfam" id="PF00581">
    <property type="entry name" value="Rhodanese"/>
    <property type="match status" value="1"/>
</dbReference>
<dbReference type="InterPro" id="IPR001763">
    <property type="entry name" value="Rhodanese-like_dom"/>
</dbReference>
<accession>A0A7R9GJC1</accession>
<feature type="non-terminal residue" evidence="2">
    <location>
        <position position="1"/>
    </location>
</feature>
<dbReference type="EMBL" id="OA890713">
    <property type="protein sequence ID" value="CAD7284552.1"/>
    <property type="molecule type" value="Genomic_DNA"/>
</dbReference>
<dbReference type="PROSITE" id="PS50206">
    <property type="entry name" value="RHODANESE_3"/>
    <property type="match status" value="1"/>
</dbReference>
<reference evidence="2" key="1">
    <citation type="submission" date="2020-11" db="EMBL/GenBank/DDBJ databases">
        <authorList>
            <person name="Tran Van P."/>
        </authorList>
    </citation>
    <scope>NUCLEOTIDE SEQUENCE</scope>
</reference>
<protein>
    <recommendedName>
        <fullName evidence="1">Rhodanese domain-containing protein</fullName>
    </recommendedName>
</protein>
<dbReference type="Proteomes" id="UP000678499">
    <property type="component" value="Unassembled WGS sequence"/>
</dbReference>
<evidence type="ECO:0000313" key="2">
    <source>
        <dbReference type="EMBL" id="CAD7284552.1"/>
    </source>
</evidence>
<evidence type="ECO:0000259" key="1">
    <source>
        <dbReference type="PROSITE" id="PS50206"/>
    </source>
</evidence>
<dbReference type="SUPFAM" id="SSF52821">
    <property type="entry name" value="Rhodanese/Cell cycle control phosphatase"/>
    <property type="match status" value="1"/>
</dbReference>
<dbReference type="EMBL" id="CAJPEX010008676">
    <property type="protein sequence ID" value="CAG0924704.1"/>
    <property type="molecule type" value="Genomic_DNA"/>
</dbReference>
<organism evidence="2">
    <name type="scientific">Notodromas monacha</name>
    <dbReference type="NCBI Taxonomy" id="399045"/>
    <lineage>
        <taxon>Eukaryota</taxon>
        <taxon>Metazoa</taxon>
        <taxon>Ecdysozoa</taxon>
        <taxon>Arthropoda</taxon>
        <taxon>Crustacea</taxon>
        <taxon>Oligostraca</taxon>
        <taxon>Ostracoda</taxon>
        <taxon>Podocopa</taxon>
        <taxon>Podocopida</taxon>
        <taxon>Cypridocopina</taxon>
        <taxon>Cypridoidea</taxon>
        <taxon>Cyprididae</taxon>
        <taxon>Notodromas</taxon>
    </lineage>
</organism>